<dbReference type="InterPro" id="IPR003439">
    <property type="entry name" value="ABC_transporter-like_ATP-bd"/>
</dbReference>
<dbReference type="InterPro" id="IPR017871">
    <property type="entry name" value="ABC_transporter-like_CS"/>
</dbReference>
<dbReference type="PANTHER" id="PTHR43297:SF14">
    <property type="entry name" value="ATPASE AAA-TYPE CORE DOMAIN-CONTAINING PROTEIN"/>
    <property type="match status" value="1"/>
</dbReference>
<evidence type="ECO:0000256" key="2">
    <source>
        <dbReference type="ARBA" id="ARBA00005417"/>
    </source>
</evidence>
<proteinExistence type="inferred from homology"/>
<dbReference type="AlphaFoldDB" id="H1XNW7"/>
<keyword evidence="5" id="KW-0997">Cell inner membrane</keyword>
<dbReference type="FunCoup" id="H1XNW7">
    <property type="interactions" value="250"/>
</dbReference>
<evidence type="ECO:0000256" key="7">
    <source>
        <dbReference type="ARBA" id="ARBA00022840"/>
    </source>
</evidence>
<organism evidence="12 13">
    <name type="scientific">Caldithrix abyssi DSM 13497</name>
    <dbReference type="NCBI Taxonomy" id="880073"/>
    <lineage>
        <taxon>Bacteria</taxon>
        <taxon>Pseudomonadati</taxon>
        <taxon>Calditrichota</taxon>
        <taxon>Calditrichia</taxon>
        <taxon>Calditrichales</taxon>
        <taxon>Calditrichaceae</taxon>
        <taxon>Caldithrix</taxon>
    </lineage>
</organism>
<accession>H1XNW7</accession>
<dbReference type="HOGENOM" id="CLU_000604_1_23_0"/>
<gene>
    <name evidence="11" type="ORF">Cabys_3055</name>
    <name evidence="12" type="ORF">Calab_0258</name>
</gene>
<dbReference type="PROSITE" id="PS50893">
    <property type="entry name" value="ABC_TRANSPORTER_2"/>
    <property type="match status" value="1"/>
</dbReference>
<keyword evidence="8" id="KW-1278">Translocase</keyword>
<dbReference type="Proteomes" id="UP000004671">
    <property type="component" value="Chromosome"/>
</dbReference>
<dbReference type="SUPFAM" id="SSF52540">
    <property type="entry name" value="P-loop containing nucleoside triphosphate hydrolases"/>
    <property type="match status" value="1"/>
</dbReference>
<dbReference type="OrthoDB" id="9802264at2"/>
<keyword evidence="3" id="KW-0813">Transport</keyword>
<dbReference type="InterPro" id="IPR027417">
    <property type="entry name" value="P-loop_NTPase"/>
</dbReference>
<dbReference type="RefSeq" id="WP_006926807.1">
    <property type="nucleotide sequence ID" value="NZ_CM001402.1"/>
</dbReference>
<evidence type="ECO:0000256" key="5">
    <source>
        <dbReference type="ARBA" id="ARBA00022519"/>
    </source>
</evidence>
<dbReference type="STRING" id="880073.Cabys_3055"/>
<evidence type="ECO:0000256" key="4">
    <source>
        <dbReference type="ARBA" id="ARBA00022475"/>
    </source>
</evidence>
<dbReference type="Proteomes" id="UP000183868">
    <property type="component" value="Chromosome"/>
</dbReference>
<keyword evidence="6" id="KW-0547">Nucleotide-binding</keyword>
<evidence type="ECO:0000259" key="10">
    <source>
        <dbReference type="PROSITE" id="PS50893"/>
    </source>
</evidence>
<evidence type="ECO:0000256" key="1">
    <source>
        <dbReference type="ARBA" id="ARBA00004417"/>
    </source>
</evidence>
<dbReference type="Gene3D" id="3.40.50.300">
    <property type="entry name" value="P-loop containing nucleotide triphosphate hydrolases"/>
    <property type="match status" value="1"/>
</dbReference>
<keyword evidence="9" id="KW-0472">Membrane</keyword>
<dbReference type="KEGG" id="caby:Cabys_3055"/>
<keyword evidence="7" id="KW-0067">ATP-binding</keyword>
<dbReference type="SMART" id="SM00382">
    <property type="entry name" value="AAA"/>
    <property type="match status" value="1"/>
</dbReference>
<evidence type="ECO:0000256" key="9">
    <source>
        <dbReference type="ARBA" id="ARBA00023136"/>
    </source>
</evidence>
<comment type="similarity">
    <text evidence="2">Belongs to the ABC transporter superfamily.</text>
</comment>
<evidence type="ECO:0000313" key="11">
    <source>
        <dbReference type="EMBL" id="APF19803.1"/>
    </source>
</evidence>
<dbReference type="PaxDb" id="880073-Calab_0258"/>
<reference evidence="12 13" key="1">
    <citation type="submission" date="2011-09" db="EMBL/GenBank/DDBJ databases">
        <title>The permanent draft genome of Caldithrix abyssi DSM 13497.</title>
        <authorList>
            <consortium name="US DOE Joint Genome Institute (JGI-PGF)"/>
            <person name="Lucas S."/>
            <person name="Han J."/>
            <person name="Lapidus A."/>
            <person name="Bruce D."/>
            <person name="Goodwin L."/>
            <person name="Pitluck S."/>
            <person name="Peters L."/>
            <person name="Kyrpides N."/>
            <person name="Mavromatis K."/>
            <person name="Ivanova N."/>
            <person name="Mikhailova N."/>
            <person name="Chertkov O."/>
            <person name="Detter J.C."/>
            <person name="Tapia R."/>
            <person name="Han C."/>
            <person name="Land M."/>
            <person name="Hauser L."/>
            <person name="Markowitz V."/>
            <person name="Cheng J.-F."/>
            <person name="Hugenholtz P."/>
            <person name="Woyke T."/>
            <person name="Wu D."/>
            <person name="Spring S."/>
            <person name="Brambilla E."/>
            <person name="Klenk H.-P."/>
            <person name="Eisen J.A."/>
        </authorList>
    </citation>
    <scope>NUCLEOTIDE SEQUENCE [LARGE SCALE GENOMIC DNA]</scope>
    <source>
        <strain evidence="12 13">DSM 13497</strain>
    </source>
</reference>
<evidence type="ECO:0000313" key="12">
    <source>
        <dbReference type="EMBL" id="EHO39907.1"/>
    </source>
</evidence>
<comment type="subcellular location">
    <subcellularLocation>
        <location evidence="1">Cell inner membrane</location>
        <topology evidence="1">Peripheral membrane protein</topology>
    </subcellularLocation>
</comment>
<reference evidence="11 14" key="2">
    <citation type="submission" date="2016-11" db="EMBL/GenBank/DDBJ databases">
        <title>Genomic analysis of Caldithrix abyssi and proposal of a novel bacterial phylum Caldithrichaeota.</title>
        <authorList>
            <person name="Kublanov I."/>
            <person name="Sigalova O."/>
            <person name="Gavrilov S."/>
            <person name="Lebedinsky A."/>
            <person name="Ivanova N."/>
            <person name="Daum C."/>
            <person name="Reddy T."/>
            <person name="Klenk H.P."/>
            <person name="Goker M."/>
            <person name="Reva O."/>
            <person name="Miroshnichenko M."/>
            <person name="Kyprides N."/>
            <person name="Woyke T."/>
            <person name="Gelfand M."/>
        </authorList>
    </citation>
    <scope>NUCLEOTIDE SEQUENCE [LARGE SCALE GENOMIC DNA]</scope>
    <source>
        <strain evidence="11 14">LF13</strain>
    </source>
</reference>
<dbReference type="GO" id="GO:0016887">
    <property type="term" value="F:ATP hydrolysis activity"/>
    <property type="evidence" value="ECO:0007669"/>
    <property type="project" value="InterPro"/>
</dbReference>
<evidence type="ECO:0000313" key="14">
    <source>
        <dbReference type="Proteomes" id="UP000183868"/>
    </source>
</evidence>
<dbReference type="PROSITE" id="PS00211">
    <property type="entry name" value="ABC_TRANSPORTER_1"/>
    <property type="match status" value="1"/>
</dbReference>
<dbReference type="eggNOG" id="COG0444">
    <property type="taxonomic scope" value="Bacteria"/>
</dbReference>
<dbReference type="PANTHER" id="PTHR43297">
    <property type="entry name" value="OLIGOPEPTIDE TRANSPORT ATP-BINDING PROTEIN APPD"/>
    <property type="match status" value="1"/>
</dbReference>
<keyword evidence="13" id="KW-1185">Reference proteome</keyword>
<evidence type="ECO:0000313" key="13">
    <source>
        <dbReference type="Proteomes" id="UP000004671"/>
    </source>
</evidence>
<dbReference type="InterPro" id="IPR003593">
    <property type="entry name" value="AAA+_ATPase"/>
</dbReference>
<sequence length="367" mass="42035">MNSKSNKEKPILEVKKLRIGLGRTFPLFYPSYETEFSIERNTILGIVGESGSGKTLTSMAILGIHEVYPGILQGEINYHFSSNVSVRLLERLALFKNVNGSLYPQVRFKAWRNNVEQLMRKIWGKYIGIVFQDSVQSLNPFLSVGSQMMDALTIQDLSEEEKYDRVMELLKEVNLRNPQAVFKSFPHELSGGMAQRVMIAMGIIGNPEFVMLDEPTIGLDVTLQAAITDLLLNIWEKRRLSGIIISHDLKFISRVTQKIMVMLGGEVWEIGPAHVLTDLKEERKHPYTKYLLLKSDLNRQVETVETGTDVPVLQHGSDRGCHYRTRCVFYNKYANPQLKKKCETQRPPMIQVADNHSVRCWQFEQEN</sequence>
<protein>
    <submittedName>
        <fullName evidence="12">ABC transporter related protein</fullName>
    </submittedName>
    <submittedName>
        <fullName evidence="11">ABC-type dipeptide/oligopeptide/nickel transport system, ATPase component</fullName>
    </submittedName>
</protein>
<evidence type="ECO:0000256" key="8">
    <source>
        <dbReference type="ARBA" id="ARBA00022967"/>
    </source>
</evidence>
<dbReference type="GO" id="GO:0005886">
    <property type="term" value="C:plasma membrane"/>
    <property type="evidence" value="ECO:0007669"/>
    <property type="project" value="UniProtKB-SubCell"/>
</dbReference>
<dbReference type="GO" id="GO:0005524">
    <property type="term" value="F:ATP binding"/>
    <property type="evidence" value="ECO:0007669"/>
    <property type="project" value="UniProtKB-KW"/>
</dbReference>
<dbReference type="EMBL" id="CM001402">
    <property type="protein sequence ID" value="EHO39907.1"/>
    <property type="molecule type" value="Genomic_DNA"/>
</dbReference>
<dbReference type="Pfam" id="PF00005">
    <property type="entry name" value="ABC_tran"/>
    <property type="match status" value="1"/>
</dbReference>
<evidence type="ECO:0000256" key="3">
    <source>
        <dbReference type="ARBA" id="ARBA00022448"/>
    </source>
</evidence>
<feature type="domain" description="ABC transporter" evidence="10">
    <location>
        <begin position="12"/>
        <end position="289"/>
    </location>
</feature>
<evidence type="ECO:0000256" key="6">
    <source>
        <dbReference type="ARBA" id="ARBA00022741"/>
    </source>
</evidence>
<keyword evidence="4" id="KW-1003">Cell membrane</keyword>
<dbReference type="EMBL" id="CP018099">
    <property type="protein sequence ID" value="APF19803.1"/>
    <property type="molecule type" value="Genomic_DNA"/>
</dbReference>
<dbReference type="CDD" id="cd03257">
    <property type="entry name" value="ABC_NikE_OppD_transporters"/>
    <property type="match status" value="1"/>
</dbReference>
<name>H1XNW7_CALAY</name>
<dbReference type="InterPro" id="IPR050388">
    <property type="entry name" value="ABC_Ni/Peptide_Import"/>
</dbReference>